<proteinExistence type="inferred from homology"/>
<dbReference type="KEGG" id="ysi:BF17_01405"/>
<gene>
    <name evidence="8 11" type="primary">tilS</name>
    <name evidence="10" type="ORF">BF17_01405</name>
    <name evidence="11" type="ORF">ERS008667_01303</name>
</gene>
<dbReference type="GO" id="GO:0032267">
    <property type="term" value="F:tRNA(Ile)-lysidine synthase activity"/>
    <property type="evidence" value="ECO:0007669"/>
    <property type="project" value="UniProtKB-EC"/>
</dbReference>
<keyword evidence="2 8" id="KW-0963">Cytoplasm</keyword>
<sequence length="466" mass="52299">MNSVTSIPNVLLNPLFAQLGENRHLLVGFSGGLDSTVLLHLLVCLRQQLIPELSIRAIHIHHGLNPQADSWVKHCIQQCEQWNVELKVVRVNIDSRQNGIEAAARSARYQAFSANLATNEVLLTAQHLDDQCETFLLALKRGSGPAGLSAMATKMPFAHSQLLRPLLAFSRKILENYARTQQLQWIEDDSNQDDRFDRNFLRLKVLPILNQRWPHFAQATARSAGLCAEQEQLLDELLAENLQQLQKPDSSLSIDGLLQASVAKRAAILRRWLASLGAPMPSQSQLQRLWLEVAMARQDAEPQLMIGTCQVRRFRQHLYLLMPLAEITINYLPWATVKAAPNSSIIPLLPEPLWLPADLGVLRFVSAGGQAVRSATVGEEISVRFGLQGDIKIVGRHHSRQSKKVWQELGIPPWQRGRIPLLYFGEQLIAAAGVFVTQAGQANENEPCWHLDWDKPTPALKKKKRE</sequence>
<keyword evidence="12" id="KW-1185">Reference proteome</keyword>
<keyword evidence="6 8" id="KW-0067">ATP-binding</keyword>
<dbReference type="InterPro" id="IPR015262">
    <property type="entry name" value="tRNA_Ile_lys_synt_subst-bd"/>
</dbReference>
<name>A0A0T9PL26_9GAMM</name>
<dbReference type="NCBIfam" id="TIGR02432">
    <property type="entry name" value="lysidine_TilS_N"/>
    <property type="match status" value="1"/>
</dbReference>
<dbReference type="HAMAP" id="MF_01161">
    <property type="entry name" value="tRNA_Ile_lys_synt"/>
    <property type="match status" value="1"/>
</dbReference>
<dbReference type="GO" id="GO:0006400">
    <property type="term" value="P:tRNA modification"/>
    <property type="evidence" value="ECO:0007669"/>
    <property type="project" value="UniProtKB-UniRule"/>
</dbReference>
<dbReference type="GO" id="GO:0005737">
    <property type="term" value="C:cytoplasm"/>
    <property type="evidence" value="ECO:0007669"/>
    <property type="project" value="UniProtKB-SubCell"/>
</dbReference>
<dbReference type="InterPro" id="IPR012094">
    <property type="entry name" value="tRNA_Ile_lys_synt"/>
</dbReference>
<evidence type="ECO:0000256" key="5">
    <source>
        <dbReference type="ARBA" id="ARBA00022741"/>
    </source>
</evidence>
<dbReference type="Pfam" id="PF01171">
    <property type="entry name" value="ATP_bind_3"/>
    <property type="match status" value="1"/>
</dbReference>
<comment type="subcellular location">
    <subcellularLocation>
        <location evidence="1 8">Cytoplasm</location>
    </subcellularLocation>
</comment>
<dbReference type="Proteomes" id="UP000038204">
    <property type="component" value="Unassembled WGS sequence"/>
</dbReference>
<dbReference type="EMBL" id="CQBK01000008">
    <property type="protein sequence ID" value="CNH70933.1"/>
    <property type="molecule type" value="Genomic_DNA"/>
</dbReference>
<evidence type="ECO:0000256" key="1">
    <source>
        <dbReference type="ARBA" id="ARBA00004496"/>
    </source>
</evidence>
<protein>
    <recommendedName>
        <fullName evidence="8">tRNA(Ile)-lysidine synthase</fullName>
        <ecNumber evidence="8">6.3.4.19</ecNumber>
    </recommendedName>
    <alternativeName>
        <fullName evidence="8">tRNA(Ile)-2-lysyl-cytidine synthase</fullName>
    </alternativeName>
    <alternativeName>
        <fullName evidence="8">tRNA(Ile)-lysidine synthetase</fullName>
    </alternativeName>
</protein>
<comment type="catalytic activity">
    <reaction evidence="7 8">
        <text>cytidine(34) in tRNA(Ile2) + L-lysine + ATP = lysidine(34) in tRNA(Ile2) + AMP + diphosphate + H(+)</text>
        <dbReference type="Rhea" id="RHEA:43744"/>
        <dbReference type="Rhea" id="RHEA-COMP:10625"/>
        <dbReference type="Rhea" id="RHEA-COMP:10670"/>
        <dbReference type="ChEBI" id="CHEBI:15378"/>
        <dbReference type="ChEBI" id="CHEBI:30616"/>
        <dbReference type="ChEBI" id="CHEBI:32551"/>
        <dbReference type="ChEBI" id="CHEBI:33019"/>
        <dbReference type="ChEBI" id="CHEBI:82748"/>
        <dbReference type="ChEBI" id="CHEBI:83665"/>
        <dbReference type="ChEBI" id="CHEBI:456215"/>
        <dbReference type="EC" id="6.3.4.19"/>
    </reaction>
</comment>
<dbReference type="Gene3D" id="3.40.50.620">
    <property type="entry name" value="HUPs"/>
    <property type="match status" value="1"/>
</dbReference>
<evidence type="ECO:0000256" key="6">
    <source>
        <dbReference type="ARBA" id="ARBA00022840"/>
    </source>
</evidence>
<organism evidence="11 13">
    <name type="scientific">Yersinia similis</name>
    <dbReference type="NCBI Taxonomy" id="367190"/>
    <lineage>
        <taxon>Bacteria</taxon>
        <taxon>Pseudomonadati</taxon>
        <taxon>Pseudomonadota</taxon>
        <taxon>Gammaproteobacteria</taxon>
        <taxon>Enterobacterales</taxon>
        <taxon>Yersiniaceae</taxon>
        <taxon>Yersinia</taxon>
    </lineage>
</organism>
<reference evidence="11 13" key="2">
    <citation type="submission" date="2015-03" db="EMBL/GenBank/DDBJ databases">
        <authorList>
            <person name="Murphy D."/>
        </authorList>
    </citation>
    <scope>NUCLEOTIDE SEQUENCE [LARGE SCALE GENOMIC DNA]</scope>
    <source>
        <strain evidence="11 13">Y233</strain>
    </source>
</reference>
<dbReference type="Pfam" id="PF11734">
    <property type="entry name" value="TilS_C"/>
    <property type="match status" value="1"/>
</dbReference>
<dbReference type="SUPFAM" id="SSF56037">
    <property type="entry name" value="PheT/TilS domain"/>
    <property type="match status" value="1"/>
</dbReference>
<dbReference type="Gene3D" id="1.20.59.20">
    <property type="match status" value="1"/>
</dbReference>
<dbReference type="PANTHER" id="PTHR43033">
    <property type="entry name" value="TRNA(ILE)-LYSIDINE SYNTHASE-RELATED"/>
    <property type="match status" value="1"/>
</dbReference>
<evidence type="ECO:0000259" key="9">
    <source>
        <dbReference type="SMART" id="SM00977"/>
    </source>
</evidence>
<reference evidence="10 12" key="1">
    <citation type="journal article" date="2014" name="Genome Announc.">
        <title>Genome Sequence of Yersinia similis Y228T, a Member of the Yersinia pseudotuberculosis Complex.</title>
        <authorList>
            <person name="Sprague L.D."/>
            <person name="Neubauer H."/>
        </authorList>
    </citation>
    <scope>NUCLEOTIDE SEQUENCE [LARGE SCALE GENOMIC DNA]</scope>
    <source>
        <strain evidence="10 12">228</strain>
    </source>
</reference>
<dbReference type="NCBIfam" id="TIGR02433">
    <property type="entry name" value="lysidine_TilS_C"/>
    <property type="match status" value="1"/>
</dbReference>
<dbReference type="RefSeq" id="WP_025380981.1">
    <property type="nucleotide sequence ID" value="NZ_CABIHS010000109.1"/>
</dbReference>
<dbReference type="InterPro" id="IPR012795">
    <property type="entry name" value="tRNA_Ile_lys_synt_N"/>
</dbReference>
<feature type="binding site" evidence="8">
    <location>
        <begin position="30"/>
        <end position="35"/>
    </location>
    <ligand>
        <name>ATP</name>
        <dbReference type="ChEBI" id="CHEBI:30616"/>
    </ligand>
</feature>
<dbReference type="Pfam" id="PF09179">
    <property type="entry name" value="TilS"/>
    <property type="match status" value="1"/>
</dbReference>
<evidence type="ECO:0000313" key="10">
    <source>
        <dbReference type="EMBL" id="AHK18165.1"/>
    </source>
</evidence>
<dbReference type="PATRIC" id="fig|367190.3.peg.212"/>
<dbReference type="InterPro" id="IPR012796">
    <property type="entry name" value="Lysidine-tRNA-synth_C"/>
</dbReference>
<dbReference type="AlphaFoldDB" id="A0A0T9PL26"/>
<keyword evidence="3 8" id="KW-0436">Ligase</keyword>
<dbReference type="InterPro" id="IPR014729">
    <property type="entry name" value="Rossmann-like_a/b/a_fold"/>
</dbReference>
<keyword evidence="4 8" id="KW-0819">tRNA processing</keyword>
<dbReference type="SMART" id="SM00977">
    <property type="entry name" value="TilS_C"/>
    <property type="match status" value="1"/>
</dbReference>
<evidence type="ECO:0000256" key="3">
    <source>
        <dbReference type="ARBA" id="ARBA00022598"/>
    </source>
</evidence>
<dbReference type="CDD" id="cd01992">
    <property type="entry name" value="TilS_N"/>
    <property type="match status" value="1"/>
</dbReference>
<keyword evidence="5 8" id="KW-0547">Nucleotide-binding</keyword>
<dbReference type="SUPFAM" id="SSF82829">
    <property type="entry name" value="MesJ substrate recognition domain-like"/>
    <property type="match status" value="1"/>
</dbReference>
<comment type="similarity">
    <text evidence="8">Belongs to the tRNA(Ile)-lysidine synthase family.</text>
</comment>
<evidence type="ECO:0000256" key="2">
    <source>
        <dbReference type="ARBA" id="ARBA00022490"/>
    </source>
</evidence>
<evidence type="ECO:0000313" key="11">
    <source>
        <dbReference type="EMBL" id="CNH70933.1"/>
    </source>
</evidence>
<evidence type="ECO:0000256" key="4">
    <source>
        <dbReference type="ARBA" id="ARBA00022694"/>
    </source>
</evidence>
<dbReference type="EC" id="6.3.4.19" evidence="8"/>
<dbReference type="NCBIfam" id="NF007942">
    <property type="entry name" value="PRK10660.1"/>
    <property type="match status" value="1"/>
</dbReference>
<dbReference type="PANTHER" id="PTHR43033:SF1">
    <property type="entry name" value="TRNA(ILE)-LYSIDINE SYNTHASE-RELATED"/>
    <property type="match status" value="1"/>
</dbReference>
<comment type="domain">
    <text evidence="8">The N-terminal region contains the highly conserved SGGXDS motif, predicted to be a P-loop motif involved in ATP binding.</text>
</comment>
<dbReference type="GO" id="GO:0005524">
    <property type="term" value="F:ATP binding"/>
    <property type="evidence" value="ECO:0007669"/>
    <property type="project" value="UniProtKB-UniRule"/>
</dbReference>
<accession>A0A0T9PL26</accession>
<dbReference type="SUPFAM" id="SSF52402">
    <property type="entry name" value="Adenine nucleotide alpha hydrolases-like"/>
    <property type="match status" value="1"/>
</dbReference>
<dbReference type="InterPro" id="IPR011063">
    <property type="entry name" value="TilS/TtcA_N"/>
</dbReference>
<dbReference type="Proteomes" id="UP000019439">
    <property type="component" value="Chromosome"/>
</dbReference>
<dbReference type="GeneID" id="96662352"/>
<feature type="domain" description="Lysidine-tRNA(Ile) synthetase C-terminal" evidence="9">
    <location>
        <begin position="381"/>
        <end position="453"/>
    </location>
</feature>
<dbReference type="EMBL" id="CP007230">
    <property type="protein sequence ID" value="AHK18165.1"/>
    <property type="molecule type" value="Genomic_DNA"/>
</dbReference>
<evidence type="ECO:0000313" key="13">
    <source>
        <dbReference type="Proteomes" id="UP000038204"/>
    </source>
</evidence>
<evidence type="ECO:0000256" key="8">
    <source>
        <dbReference type="HAMAP-Rule" id="MF_01161"/>
    </source>
</evidence>
<evidence type="ECO:0000256" key="7">
    <source>
        <dbReference type="ARBA" id="ARBA00048539"/>
    </source>
</evidence>
<comment type="function">
    <text evidence="8">Ligates lysine onto the cytidine present at position 34 of the AUA codon-specific tRNA(Ile) that contains the anticodon CAU, in an ATP-dependent manner. Cytidine is converted to lysidine, thus changing the amino acid specificity of the tRNA from methionine to isoleucine.</text>
</comment>
<evidence type="ECO:0000313" key="12">
    <source>
        <dbReference type="Proteomes" id="UP000019439"/>
    </source>
</evidence>